<feature type="domain" description="SRR1-like" evidence="2">
    <location>
        <begin position="84"/>
        <end position="249"/>
    </location>
</feature>
<name>A0ABR3Z1G8_9PEZI</name>
<evidence type="ECO:0000313" key="4">
    <source>
        <dbReference type="Proteomes" id="UP001583280"/>
    </source>
</evidence>
<proteinExistence type="predicted"/>
<comment type="caution">
    <text evidence="3">The sequence shown here is derived from an EMBL/GenBank/DDBJ whole genome shotgun (WGS) entry which is preliminary data.</text>
</comment>
<feature type="compositionally biased region" description="Basic and acidic residues" evidence="1">
    <location>
        <begin position="255"/>
        <end position="268"/>
    </location>
</feature>
<dbReference type="EMBL" id="JAWDJO010000090">
    <property type="protein sequence ID" value="KAL1894474.1"/>
    <property type="molecule type" value="Genomic_DNA"/>
</dbReference>
<dbReference type="Pfam" id="PF07985">
    <property type="entry name" value="SRR1"/>
    <property type="match status" value="1"/>
</dbReference>
<dbReference type="Proteomes" id="UP001583280">
    <property type="component" value="Unassembled WGS sequence"/>
</dbReference>
<accession>A0ABR3Z1G8</accession>
<evidence type="ECO:0000259" key="2">
    <source>
        <dbReference type="Pfam" id="PF07985"/>
    </source>
</evidence>
<dbReference type="PANTHER" id="PTHR42080:SF1">
    <property type="entry name" value="SRR1-LIKE DOMAIN-CONTAINING PROTEIN"/>
    <property type="match status" value="1"/>
</dbReference>
<organism evidence="3 4">
    <name type="scientific">Ceratocystis pirilliformis</name>
    <dbReference type="NCBI Taxonomy" id="259994"/>
    <lineage>
        <taxon>Eukaryota</taxon>
        <taxon>Fungi</taxon>
        <taxon>Dikarya</taxon>
        <taxon>Ascomycota</taxon>
        <taxon>Pezizomycotina</taxon>
        <taxon>Sordariomycetes</taxon>
        <taxon>Hypocreomycetidae</taxon>
        <taxon>Microascales</taxon>
        <taxon>Ceratocystidaceae</taxon>
        <taxon>Ceratocystis</taxon>
    </lineage>
</organism>
<evidence type="ECO:0000313" key="3">
    <source>
        <dbReference type="EMBL" id="KAL1894474.1"/>
    </source>
</evidence>
<evidence type="ECO:0000256" key="1">
    <source>
        <dbReference type="SAM" id="MobiDB-lite"/>
    </source>
</evidence>
<feature type="region of interest" description="Disordered" evidence="1">
    <location>
        <begin position="1"/>
        <end position="44"/>
    </location>
</feature>
<dbReference type="InterPro" id="IPR012942">
    <property type="entry name" value="SRR1-like"/>
</dbReference>
<dbReference type="PANTHER" id="PTHR42080">
    <property type="entry name" value="SRR1 DOMAIN-CONTAINING PROTEIN"/>
    <property type="match status" value="1"/>
</dbReference>
<sequence>MSAAEPAQEWTYVRRGKKSRRTVPATSQLHSERQPLEESSSLPQPATVMLDEIHKTHESLAHKWDVSACRKDLVKLLDDWKGPATIKVARAVCLGVGSFGAVEIGWLARKRAHMQVLAFLDIVKSLNQNSDPGAATIKCFFQEPAFTSEDCRFIKSLGHEVVISPAGFECVDENTFVFGIHLYAEIYSKILSRNLPAIFIGTSWDEWENVSLSGTNKKPHRIADMDAAYNKANFPQDDNYTFSSTVVYWKTMREHDGSSKSETDEKKTMCQNTDAIDGKADTNPSPSYVPRKTSEVIEATGIE</sequence>
<reference evidence="3 4" key="1">
    <citation type="journal article" date="2024" name="IMA Fungus">
        <title>IMA Genome - F19 : A genome assembly and annotation guide to empower mycologists, including annotated draft genome sequences of Ceratocystis pirilliformis, Diaporthe australafricana, Fusarium ophioides, Paecilomyces lecythidis, and Sporothrix stenoceras.</title>
        <authorList>
            <person name="Aylward J."/>
            <person name="Wilson A.M."/>
            <person name="Visagie C.M."/>
            <person name="Spraker J."/>
            <person name="Barnes I."/>
            <person name="Buitendag C."/>
            <person name="Ceriani C."/>
            <person name="Del Mar Angel L."/>
            <person name="du Plessis D."/>
            <person name="Fuchs T."/>
            <person name="Gasser K."/>
            <person name="Kramer D."/>
            <person name="Li W."/>
            <person name="Munsamy K."/>
            <person name="Piso A."/>
            <person name="Price J.L."/>
            <person name="Sonnekus B."/>
            <person name="Thomas C."/>
            <person name="van der Nest A."/>
            <person name="van Dijk A."/>
            <person name="van Heerden A."/>
            <person name="van Vuuren N."/>
            <person name="Yilmaz N."/>
            <person name="Duong T.A."/>
            <person name="van der Merwe N.A."/>
            <person name="Wingfield M.J."/>
            <person name="Wingfield B.D."/>
        </authorList>
    </citation>
    <scope>NUCLEOTIDE SEQUENCE [LARGE SCALE GENOMIC DNA]</scope>
    <source>
        <strain evidence="3 4">CMW 12675</strain>
    </source>
</reference>
<protein>
    <recommendedName>
        <fullName evidence="2">SRR1-like domain-containing protein</fullName>
    </recommendedName>
</protein>
<gene>
    <name evidence="3" type="ORF">Cpir12675_003651</name>
</gene>
<keyword evidence="4" id="KW-1185">Reference proteome</keyword>
<feature type="region of interest" description="Disordered" evidence="1">
    <location>
        <begin position="255"/>
        <end position="303"/>
    </location>
</feature>